<accession>A0A4Z2HS87</accession>
<dbReference type="Proteomes" id="UP000314294">
    <property type="component" value="Unassembled WGS sequence"/>
</dbReference>
<keyword evidence="2" id="KW-1185">Reference proteome</keyword>
<organism evidence="1 2">
    <name type="scientific">Liparis tanakae</name>
    <name type="common">Tanaka's snailfish</name>
    <dbReference type="NCBI Taxonomy" id="230148"/>
    <lineage>
        <taxon>Eukaryota</taxon>
        <taxon>Metazoa</taxon>
        <taxon>Chordata</taxon>
        <taxon>Craniata</taxon>
        <taxon>Vertebrata</taxon>
        <taxon>Euteleostomi</taxon>
        <taxon>Actinopterygii</taxon>
        <taxon>Neopterygii</taxon>
        <taxon>Teleostei</taxon>
        <taxon>Neoteleostei</taxon>
        <taxon>Acanthomorphata</taxon>
        <taxon>Eupercaria</taxon>
        <taxon>Perciformes</taxon>
        <taxon>Cottioidei</taxon>
        <taxon>Cottales</taxon>
        <taxon>Liparidae</taxon>
        <taxon>Liparis</taxon>
    </lineage>
</organism>
<gene>
    <name evidence="1" type="ORF">EYF80_021213</name>
</gene>
<dbReference type="EMBL" id="SRLO01000188">
    <property type="protein sequence ID" value="TNN68567.1"/>
    <property type="molecule type" value="Genomic_DNA"/>
</dbReference>
<dbReference type="AlphaFoldDB" id="A0A4Z2HS87"/>
<name>A0A4Z2HS87_9TELE</name>
<comment type="caution">
    <text evidence="1">The sequence shown here is derived from an EMBL/GenBank/DDBJ whole genome shotgun (WGS) entry which is preliminary data.</text>
</comment>
<reference evidence="1 2" key="1">
    <citation type="submission" date="2019-03" db="EMBL/GenBank/DDBJ databases">
        <title>First draft genome of Liparis tanakae, snailfish: a comprehensive survey of snailfish specific genes.</title>
        <authorList>
            <person name="Kim W."/>
            <person name="Song I."/>
            <person name="Jeong J.-H."/>
            <person name="Kim D."/>
            <person name="Kim S."/>
            <person name="Ryu S."/>
            <person name="Song J.Y."/>
            <person name="Lee S.K."/>
        </authorList>
    </citation>
    <scope>NUCLEOTIDE SEQUENCE [LARGE SCALE GENOMIC DNA]</scope>
    <source>
        <tissue evidence="1">Muscle</tissue>
    </source>
</reference>
<protein>
    <submittedName>
        <fullName evidence="1">Uncharacterized protein</fullName>
    </submittedName>
</protein>
<evidence type="ECO:0000313" key="1">
    <source>
        <dbReference type="EMBL" id="TNN68567.1"/>
    </source>
</evidence>
<proteinExistence type="predicted"/>
<sequence>MHECTEGFFNSYTDCLKPATTSSHQESPAVFQLKTEQTPAAPGQDSTDPLCCLKETSKQREEGCEEEEEET</sequence>
<evidence type="ECO:0000313" key="2">
    <source>
        <dbReference type="Proteomes" id="UP000314294"/>
    </source>
</evidence>